<keyword evidence="3 7" id="KW-0812">Transmembrane</keyword>
<evidence type="ECO:0000256" key="6">
    <source>
        <dbReference type="ARBA" id="ARBA00023186"/>
    </source>
</evidence>
<dbReference type="NCBIfam" id="NF006948">
    <property type="entry name" value="PRK09430.1"/>
    <property type="match status" value="1"/>
</dbReference>
<dbReference type="InterPro" id="IPR050817">
    <property type="entry name" value="DjlA_DnaK_co-chaperone"/>
</dbReference>
<comment type="function">
    <text evidence="7">Regulatory DnaK co-chaperone. Direct interaction between DnaK and DjlA is needed for the induction of the wcaABCDE operon, involved in the synthesis of a colanic acid polysaccharide capsule, possibly through activation of the RcsB/RcsC phosphotransfer signaling pathway. The colanic acid capsule may help the bacterium survive conditions outside the host.</text>
</comment>
<dbReference type="PANTHER" id="PTHR24074">
    <property type="entry name" value="CO-CHAPERONE PROTEIN DJLA"/>
    <property type="match status" value="1"/>
</dbReference>
<feature type="domain" description="J" evidence="9">
    <location>
        <begin position="208"/>
        <end position="272"/>
    </location>
</feature>
<keyword evidence="2 7" id="KW-0997">Cell inner membrane</keyword>
<dbReference type="CDD" id="cd06257">
    <property type="entry name" value="DnaJ"/>
    <property type="match status" value="1"/>
</dbReference>
<dbReference type="EMBL" id="QPID01000005">
    <property type="protein sequence ID" value="RCU50085.1"/>
    <property type="molecule type" value="Genomic_DNA"/>
</dbReference>
<evidence type="ECO:0000313" key="10">
    <source>
        <dbReference type="EMBL" id="RCU50085.1"/>
    </source>
</evidence>
<dbReference type="HAMAP" id="MF_01153">
    <property type="entry name" value="DjlA"/>
    <property type="match status" value="1"/>
</dbReference>
<dbReference type="Proteomes" id="UP000252558">
    <property type="component" value="Unassembled WGS sequence"/>
</dbReference>
<comment type="subunit">
    <text evidence="7">Homodimer.</text>
</comment>
<dbReference type="InterPro" id="IPR036869">
    <property type="entry name" value="J_dom_sf"/>
</dbReference>
<dbReference type="CDD" id="cd07316">
    <property type="entry name" value="terB_like_DjlA"/>
    <property type="match status" value="1"/>
</dbReference>
<dbReference type="InterPro" id="IPR007791">
    <property type="entry name" value="DjlA_N"/>
</dbReference>
<evidence type="ECO:0000256" key="1">
    <source>
        <dbReference type="ARBA" id="ARBA00022475"/>
    </source>
</evidence>
<dbReference type="InterPro" id="IPR023749">
    <property type="entry name" value="DjlA"/>
</dbReference>
<sequence length="275" mass="30431">MWGKVFGAAIGFVLGRFPGLIFGIALGHMFDRSLARQFDRAGGFSAIFGQPQVSDQAFYFYALFSVMGHIAKARGRVSPRQIQAAAALMNQMQLGSEARHEAQAAFREGKDPAFPLKRTLAEFHHACAGRHDVLQVYLEVQIQVAFAEGPLDAAQRTLLTDVALQLGFDAQSLAQLLTMIEAEMAFRRHQSKSEQTHAASSHHGALREAYRLLGVTKAADDTAVKKAYRKLMSQHHPDKLVAKGVPEEVMHLAKQKTQDIQAAYELIRSHRKSHS</sequence>
<name>A0A368NJY3_9GAMM</name>
<evidence type="ECO:0000256" key="2">
    <source>
        <dbReference type="ARBA" id="ARBA00022519"/>
    </source>
</evidence>
<keyword evidence="5 7" id="KW-0472">Membrane</keyword>
<keyword evidence="11" id="KW-1185">Reference proteome</keyword>
<comment type="caution">
    <text evidence="10">The sequence shown here is derived from an EMBL/GenBank/DDBJ whole genome shotgun (WGS) entry which is preliminary data.</text>
</comment>
<comment type="subcellular location">
    <subcellularLocation>
        <location evidence="7">Cell inner membrane</location>
        <topology evidence="7">Single-pass type III membrane protein</topology>
    </subcellularLocation>
</comment>
<dbReference type="GO" id="GO:0005886">
    <property type="term" value="C:plasma membrane"/>
    <property type="evidence" value="ECO:0007669"/>
    <property type="project" value="UniProtKB-SubCell"/>
</dbReference>
<evidence type="ECO:0000256" key="7">
    <source>
        <dbReference type="HAMAP-Rule" id="MF_01153"/>
    </source>
</evidence>
<accession>A0A368NJY3</accession>
<evidence type="ECO:0000259" key="9">
    <source>
        <dbReference type="PROSITE" id="PS50076"/>
    </source>
</evidence>
<organism evidence="10 11">
    <name type="scientific">Corallincola holothuriorum</name>
    <dbReference type="NCBI Taxonomy" id="2282215"/>
    <lineage>
        <taxon>Bacteria</taxon>
        <taxon>Pseudomonadati</taxon>
        <taxon>Pseudomonadota</taxon>
        <taxon>Gammaproteobacteria</taxon>
        <taxon>Alteromonadales</taxon>
        <taxon>Psychromonadaceae</taxon>
        <taxon>Corallincola</taxon>
    </lineage>
</organism>
<protein>
    <recommendedName>
        <fullName evidence="7">Co-chaperone protein DjlA</fullName>
    </recommendedName>
</protein>
<dbReference type="Pfam" id="PF00226">
    <property type="entry name" value="DnaJ"/>
    <property type="match status" value="1"/>
</dbReference>
<dbReference type="SUPFAM" id="SSF46565">
    <property type="entry name" value="Chaperone J-domain"/>
    <property type="match status" value="1"/>
</dbReference>
<evidence type="ECO:0000256" key="8">
    <source>
        <dbReference type="SAM" id="Phobius"/>
    </source>
</evidence>
<dbReference type="InterPro" id="IPR029024">
    <property type="entry name" value="TerB-like"/>
</dbReference>
<dbReference type="AlphaFoldDB" id="A0A368NJY3"/>
<dbReference type="OrthoDB" id="9782583at2"/>
<feature type="topological domain" description="Periplasmic" evidence="7">
    <location>
        <begin position="1"/>
        <end position="4"/>
    </location>
</feature>
<dbReference type="PRINTS" id="PR00625">
    <property type="entry name" value="JDOMAIN"/>
</dbReference>
<reference evidence="10 11" key="1">
    <citation type="submission" date="2018-07" db="EMBL/GenBank/DDBJ databases">
        <title>Corallincola holothuriorum sp. nov., a new facultative anaerobe isolated from sea cucumber Apostichopus japonicus.</title>
        <authorList>
            <person name="Xia H."/>
        </authorList>
    </citation>
    <scope>NUCLEOTIDE SEQUENCE [LARGE SCALE GENOMIC DNA]</scope>
    <source>
        <strain evidence="10 11">C4</strain>
    </source>
</reference>
<evidence type="ECO:0000256" key="3">
    <source>
        <dbReference type="ARBA" id="ARBA00022692"/>
    </source>
</evidence>
<feature type="topological domain" description="Cytoplasmic" evidence="7">
    <location>
        <begin position="29"/>
        <end position="275"/>
    </location>
</feature>
<evidence type="ECO:0000256" key="4">
    <source>
        <dbReference type="ARBA" id="ARBA00022989"/>
    </source>
</evidence>
<dbReference type="PROSITE" id="PS50076">
    <property type="entry name" value="DNAJ_2"/>
    <property type="match status" value="1"/>
</dbReference>
<keyword evidence="6 7" id="KW-0143">Chaperone</keyword>
<comment type="domain">
    <text evidence="7">The transmembrane domain is a dimerization domain.</text>
</comment>
<dbReference type="InterPro" id="IPR001623">
    <property type="entry name" value="DnaJ_domain"/>
</dbReference>
<gene>
    <name evidence="7" type="primary">djlA</name>
    <name evidence="10" type="ORF">DU002_10015</name>
</gene>
<keyword evidence="4 7" id="KW-1133">Transmembrane helix</keyword>
<evidence type="ECO:0000256" key="5">
    <source>
        <dbReference type="ARBA" id="ARBA00023136"/>
    </source>
</evidence>
<evidence type="ECO:0000313" key="11">
    <source>
        <dbReference type="Proteomes" id="UP000252558"/>
    </source>
</evidence>
<dbReference type="Gene3D" id="1.10.3680.10">
    <property type="entry name" value="TerB-like"/>
    <property type="match status" value="1"/>
</dbReference>
<dbReference type="GO" id="GO:0051087">
    <property type="term" value="F:protein-folding chaperone binding"/>
    <property type="evidence" value="ECO:0007669"/>
    <property type="project" value="InterPro"/>
</dbReference>
<feature type="transmembrane region" description="Helical" evidence="8">
    <location>
        <begin position="6"/>
        <end position="30"/>
    </location>
</feature>
<dbReference type="SMART" id="SM00271">
    <property type="entry name" value="DnaJ"/>
    <property type="match status" value="1"/>
</dbReference>
<dbReference type="Pfam" id="PF05099">
    <property type="entry name" value="TerB"/>
    <property type="match status" value="1"/>
</dbReference>
<proteinExistence type="inferred from homology"/>
<keyword evidence="1 7" id="KW-1003">Cell membrane</keyword>
<dbReference type="Gene3D" id="1.10.287.110">
    <property type="entry name" value="DnaJ domain"/>
    <property type="match status" value="1"/>
</dbReference>